<reference evidence="4" key="1">
    <citation type="submission" date="2016-10" db="EMBL/GenBank/DDBJ databases">
        <authorList>
            <person name="Varghese N."/>
            <person name="Submissions S."/>
        </authorList>
    </citation>
    <scope>NUCLEOTIDE SEQUENCE [LARGE SCALE GENOMIC DNA]</scope>
    <source>
        <strain evidence="4">DSM 22329</strain>
    </source>
</reference>
<dbReference type="PANTHER" id="PTHR43194:SF2">
    <property type="entry name" value="PEROXISOMAL MEMBRANE PROTEIN LPX1"/>
    <property type="match status" value="1"/>
</dbReference>
<dbReference type="STRING" id="443156.SAMN04489867_2021"/>
<sequence length="327" mass="34642">MSTQGSTIDRITLARRPRRSVPAAHDRTATTATGLPGSSALRSTFELLERRAPAVGGRLAEHLWFRLPARPAAAVRAERTPRGGEPFEVAWAHGTVRGRVYGDWGNPTAYLVHGWGGWWQQVGAHVAPLVDRGLCVVAFDAPSHGDSDAGAFGRRSTTFVEMAEALAAVVREFGRPSVVVAHSAGGLAAVHALGLGSEPDSLVLVAPSEGVPAMLPVVTTALGIGRRSQATMVTLAERRVGVPMEALDLLTMASQHGSLPHLLVVHDRGDREAPFAGGVRLKDAWHGARLVATEGLGHRRVLWDPAVVEQVGAFAAAAADRVRRSSR</sequence>
<dbReference type="OrthoDB" id="9785847at2"/>
<dbReference type="Pfam" id="PF12697">
    <property type="entry name" value="Abhydrolase_6"/>
    <property type="match status" value="1"/>
</dbReference>
<dbReference type="AlphaFoldDB" id="A0A1H0RMD5"/>
<keyword evidence="4" id="KW-1185">Reference proteome</keyword>
<dbReference type="InterPro" id="IPR050228">
    <property type="entry name" value="Carboxylesterase_BioH"/>
</dbReference>
<dbReference type="InterPro" id="IPR029058">
    <property type="entry name" value="AB_hydrolase_fold"/>
</dbReference>
<protein>
    <submittedName>
        <fullName evidence="3">Alpha/beta hydrolase family protein</fullName>
    </submittedName>
</protein>
<feature type="domain" description="AB hydrolase-1" evidence="2">
    <location>
        <begin position="111"/>
        <end position="309"/>
    </location>
</feature>
<evidence type="ECO:0000256" key="1">
    <source>
        <dbReference type="SAM" id="MobiDB-lite"/>
    </source>
</evidence>
<evidence type="ECO:0000313" key="4">
    <source>
        <dbReference type="Proteomes" id="UP000199077"/>
    </source>
</evidence>
<evidence type="ECO:0000259" key="2">
    <source>
        <dbReference type="Pfam" id="PF12697"/>
    </source>
</evidence>
<name>A0A1H0RMD5_9MICO</name>
<dbReference type="EMBL" id="LT629711">
    <property type="protein sequence ID" value="SDP30622.1"/>
    <property type="molecule type" value="Genomic_DNA"/>
</dbReference>
<dbReference type="InterPro" id="IPR000073">
    <property type="entry name" value="AB_hydrolase_1"/>
</dbReference>
<keyword evidence="3" id="KW-0378">Hydrolase</keyword>
<feature type="region of interest" description="Disordered" evidence="1">
    <location>
        <begin position="1"/>
        <end position="35"/>
    </location>
</feature>
<dbReference type="Proteomes" id="UP000199077">
    <property type="component" value="Chromosome I"/>
</dbReference>
<dbReference type="SUPFAM" id="SSF53474">
    <property type="entry name" value="alpha/beta-Hydrolases"/>
    <property type="match status" value="1"/>
</dbReference>
<proteinExistence type="predicted"/>
<organism evidence="3 4">
    <name type="scientific">Pedococcus dokdonensis</name>
    <dbReference type="NCBI Taxonomy" id="443156"/>
    <lineage>
        <taxon>Bacteria</taxon>
        <taxon>Bacillati</taxon>
        <taxon>Actinomycetota</taxon>
        <taxon>Actinomycetes</taxon>
        <taxon>Micrococcales</taxon>
        <taxon>Intrasporangiaceae</taxon>
        <taxon>Pedococcus</taxon>
    </lineage>
</organism>
<dbReference type="RefSeq" id="WP_157692986.1">
    <property type="nucleotide sequence ID" value="NZ_LT629711.1"/>
</dbReference>
<gene>
    <name evidence="3" type="ORF">SAMN04489867_2021</name>
</gene>
<dbReference type="PANTHER" id="PTHR43194">
    <property type="entry name" value="HYDROLASE ALPHA/BETA FOLD FAMILY"/>
    <property type="match status" value="1"/>
</dbReference>
<accession>A0A1H0RMD5</accession>
<evidence type="ECO:0000313" key="3">
    <source>
        <dbReference type="EMBL" id="SDP30622.1"/>
    </source>
</evidence>
<dbReference type="GO" id="GO:0016787">
    <property type="term" value="F:hydrolase activity"/>
    <property type="evidence" value="ECO:0007669"/>
    <property type="project" value="UniProtKB-KW"/>
</dbReference>
<dbReference type="Gene3D" id="3.40.50.1820">
    <property type="entry name" value="alpha/beta hydrolase"/>
    <property type="match status" value="1"/>
</dbReference>